<proteinExistence type="predicted"/>
<dbReference type="Proteomes" id="UP000095255">
    <property type="component" value="Unassembled WGS sequence"/>
</dbReference>
<feature type="compositionally biased region" description="Polar residues" evidence="1">
    <location>
        <begin position="663"/>
        <end position="678"/>
    </location>
</feature>
<dbReference type="RefSeq" id="WP_069702300.1">
    <property type="nucleotide sequence ID" value="NZ_MJAT01000022.1"/>
</dbReference>
<dbReference type="AlphaFoldDB" id="A0A1E5L643"/>
<evidence type="ECO:0000256" key="2">
    <source>
        <dbReference type="SAM" id="Phobius"/>
    </source>
</evidence>
<comment type="caution">
    <text evidence="3">The sequence shown here is derived from an EMBL/GenBank/DDBJ whole genome shotgun (WGS) entry which is preliminary data.</text>
</comment>
<feature type="transmembrane region" description="Helical" evidence="2">
    <location>
        <begin position="85"/>
        <end position="104"/>
    </location>
</feature>
<name>A0A1E5L643_9FIRM</name>
<dbReference type="EMBL" id="MJAT01000022">
    <property type="protein sequence ID" value="OEH85473.1"/>
    <property type="molecule type" value="Genomic_DNA"/>
</dbReference>
<feature type="transmembrane region" description="Helical" evidence="2">
    <location>
        <begin position="7"/>
        <end position="27"/>
    </location>
</feature>
<evidence type="ECO:0000256" key="1">
    <source>
        <dbReference type="SAM" id="MobiDB-lite"/>
    </source>
</evidence>
<protein>
    <submittedName>
        <fullName evidence="3">Uncharacterized protein</fullName>
    </submittedName>
</protein>
<feature type="transmembrane region" description="Helical" evidence="2">
    <location>
        <begin position="33"/>
        <end position="52"/>
    </location>
</feature>
<dbReference type="STRING" id="1390249.BHU72_05145"/>
<keyword evidence="4" id="KW-1185">Reference proteome</keyword>
<reference evidence="3 4" key="1">
    <citation type="submission" date="2016-09" db="EMBL/GenBank/DDBJ databases">
        <title>Desulfuribacillus arsenicus sp. nov., an obligately anaerobic, dissimilatory arsenic- and antimonate-reducing bacterium isolated from anoxic sediments.</title>
        <authorList>
            <person name="Abin C.A."/>
            <person name="Hollibaugh J.T."/>
        </authorList>
    </citation>
    <scope>NUCLEOTIDE SEQUENCE [LARGE SCALE GENOMIC DNA]</scope>
    <source>
        <strain evidence="3 4">MLFW-2</strain>
    </source>
</reference>
<keyword evidence="2" id="KW-0472">Membrane</keyword>
<evidence type="ECO:0000313" key="4">
    <source>
        <dbReference type="Proteomes" id="UP000095255"/>
    </source>
</evidence>
<feature type="transmembrane region" description="Helical" evidence="2">
    <location>
        <begin position="111"/>
        <end position="127"/>
    </location>
</feature>
<evidence type="ECO:0000313" key="3">
    <source>
        <dbReference type="EMBL" id="OEH85473.1"/>
    </source>
</evidence>
<gene>
    <name evidence="3" type="ORF">BHU72_05145</name>
</gene>
<organism evidence="3 4">
    <name type="scientific">Desulfuribacillus stibiiarsenatis</name>
    <dbReference type="NCBI Taxonomy" id="1390249"/>
    <lineage>
        <taxon>Bacteria</taxon>
        <taxon>Bacillati</taxon>
        <taxon>Bacillota</taxon>
        <taxon>Desulfuribacillia</taxon>
        <taxon>Desulfuribacillales</taxon>
        <taxon>Desulfuribacillaceae</taxon>
        <taxon>Desulfuribacillus</taxon>
    </lineage>
</organism>
<accession>A0A1E5L643</accession>
<keyword evidence="2" id="KW-1133">Transmembrane helix</keyword>
<feature type="region of interest" description="Disordered" evidence="1">
    <location>
        <begin position="654"/>
        <end position="678"/>
    </location>
</feature>
<feature type="transmembrane region" description="Helical" evidence="2">
    <location>
        <begin position="59"/>
        <end position="79"/>
    </location>
</feature>
<dbReference type="OrthoDB" id="2462953at2"/>
<sequence>MNKNITSYSLAILFGIVAFIFYHFVVFPLFLDYGIYGVLGTVFLIAVIIAILPKEKRLAFCFLMIGYLLLVRGLYRVAYKPTLEQLLAFVVLTTVFLITTKILAKQIKLRFVLVLCVVGGLLFQGWTQEELFFAKKFRVIYESPTLFNDTNVDYFPLKLVDITGDGQLEIVTQGLLPQEISESELAKQYTSPGRAPMQLEPSRYLVFQHRIDDGGFSDAKEGFIEIGKDQRYQQSIWNEVQRDYIGFPYYTSEWASDKNFIHRFSEIRKSLLDRGMLQMDFFYQLEDDLTVEIGDNLRITSSLFPLLERDSEKNVLMTDGSVDSVDNSVGKSVENSGVYELLIPQVDRLHVINQLLPFGQTPFAALALSTDTVEKQQLSWQQTVEKLAAVDNLNGLSEQQQTFVEEMQREGARFLGTAKLTQDDVASGEPEFIFYRDGLEIYQWGGAEWQLVAMLSPDMLREVADGEFLFANVTGDARDEILLSGTPSQVLRLTENPSYPMNDSNGGPYPYQWEQLWVAQDDVFRFEHVKADGEIIALSQSYMRNEPRRYLTGYRVEETMENIPGASKSSQTYSYEMKPIWRTNNTVINVNVGDVTGDGTDEIVASYYQQHRFVVLKEHGMPVQEGAWGLTLLSIMGIAWYRLRGHRKLSPLRHPNRKETLDDLSTTPWNQKGSTQTNQISDEKGIANTRIMLILIMVSITLLTAAGCSHPSAEGLPKTITYDIDSGQLNGQLLDADNKVTNRTFTNSEWEDFWNEAVQFTEVNGKRFWYSGWVVTKVQKRRTTSMYDGIVVREVAQQSTEKDTTLENSRTGILVNARLLGRPFRYYEAGEHIYLHEEGNWQRMQNESGFPVDWLARYDGQRLSIDEPFIELLQLTNTEQLIKAPQIIGRERILGNWCDKVILTVVGPNNAQMDWTIWVGEDDPYIYQYETKTLMPVPGAGMMQQTVYFRFWNYNDTSIVMSDPLLIEKQIVNRELLQIEDIEKVLADENMLAELTGQEIRLLELRLAILLENVAKSPVSAD</sequence>
<keyword evidence="2" id="KW-0812">Transmembrane</keyword>